<accession>A0A1Z5S6I3</accession>
<reference evidence="1 2" key="1">
    <citation type="journal article" date="2009" name="Nature">
        <title>The Sorghum bicolor genome and the diversification of grasses.</title>
        <authorList>
            <person name="Paterson A.H."/>
            <person name="Bowers J.E."/>
            <person name="Bruggmann R."/>
            <person name="Dubchak I."/>
            <person name="Grimwood J."/>
            <person name="Gundlach H."/>
            <person name="Haberer G."/>
            <person name="Hellsten U."/>
            <person name="Mitros T."/>
            <person name="Poliakov A."/>
            <person name="Schmutz J."/>
            <person name="Spannagl M."/>
            <person name="Tang H."/>
            <person name="Wang X."/>
            <person name="Wicker T."/>
            <person name="Bharti A.K."/>
            <person name="Chapman J."/>
            <person name="Feltus F.A."/>
            <person name="Gowik U."/>
            <person name="Grigoriev I.V."/>
            <person name="Lyons E."/>
            <person name="Maher C.A."/>
            <person name="Martis M."/>
            <person name="Narechania A."/>
            <person name="Otillar R.P."/>
            <person name="Penning B.W."/>
            <person name="Salamov A.A."/>
            <person name="Wang Y."/>
            <person name="Zhang L."/>
            <person name="Carpita N.C."/>
            <person name="Freeling M."/>
            <person name="Gingle A.R."/>
            <person name="Hash C.T."/>
            <person name="Keller B."/>
            <person name="Klein P."/>
            <person name="Kresovich S."/>
            <person name="McCann M.C."/>
            <person name="Ming R."/>
            <person name="Peterson D.G."/>
            <person name="Mehboob-ur-Rahman"/>
            <person name="Ware D."/>
            <person name="Westhoff P."/>
            <person name="Mayer K.F."/>
            <person name="Messing J."/>
            <person name="Rokhsar D.S."/>
        </authorList>
    </citation>
    <scope>NUCLEOTIDE SEQUENCE [LARGE SCALE GENOMIC DNA]</scope>
    <source>
        <strain evidence="2">cv. BTx623</strain>
    </source>
</reference>
<dbReference type="Gramene" id="OQU91542">
    <property type="protein sequence ID" value="OQU91542"/>
    <property type="gene ID" value="SORBI_3001G201933"/>
</dbReference>
<evidence type="ECO:0000313" key="2">
    <source>
        <dbReference type="Proteomes" id="UP000000768"/>
    </source>
</evidence>
<evidence type="ECO:0000313" key="1">
    <source>
        <dbReference type="EMBL" id="OQU91542.1"/>
    </source>
</evidence>
<gene>
    <name evidence="1" type="ORF">SORBI_3001G201933</name>
</gene>
<protein>
    <submittedName>
        <fullName evidence="1">Uncharacterized protein</fullName>
    </submittedName>
</protein>
<organism evidence="1 2">
    <name type="scientific">Sorghum bicolor</name>
    <name type="common">Sorghum</name>
    <name type="synonym">Sorghum vulgare</name>
    <dbReference type="NCBI Taxonomy" id="4558"/>
    <lineage>
        <taxon>Eukaryota</taxon>
        <taxon>Viridiplantae</taxon>
        <taxon>Streptophyta</taxon>
        <taxon>Embryophyta</taxon>
        <taxon>Tracheophyta</taxon>
        <taxon>Spermatophyta</taxon>
        <taxon>Magnoliopsida</taxon>
        <taxon>Liliopsida</taxon>
        <taxon>Poales</taxon>
        <taxon>Poaceae</taxon>
        <taxon>PACMAD clade</taxon>
        <taxon>Panicoideae</taxon>
        <taxon>Andropogonodae</taxon>
        <taxon>Andropogoneae</taxon>
        <taxon>Sorghinae</taxon>
        <taxon>Sorghum</taxon>
    </lineage>
</organism>
<keyword evidence="2" id="KW-1185">Reference proteome</keyword>
<reference evidence="2" key="2">
    <citation type="journal article" date="2018" name="Plant J.">
        <title>The Sorghum bicolor reference genome: improved assembly, gene annotations, a transcriptome atlas, and signatures of genome organization.</title>
        <authorList>
            <person name="McCormick R.F."/>
            <person name="Truong S.K."/>
            <person name="Sreedasyam A."/>
            <person name="Jenkins J."/>
            <person name="Shu S."/>
            <person name="Sims D."/>
            <person name="Kennedy M."/>
            <person name="Amirebrahimi M."/>
            <person name="Weers B.D."/>
            <person name="McKinley B."/>
            <person name="Mattison A."/>
            <person name="Morishige D.T."/>
            <person name="Grimwood J."/>
            <person name="Schmutz J."/>
            <person name="Mullet J.E."/>
        </authorList>
    </citation>
    <scope>NUCLEOTIDE SEQUENCE [LARGE SCALE GENOMIC DNA]</scope>
    <source>
        <strain evidence="2">cv. BTx623</strain>
    </source>
</reference>
<dbReference type="AlphaFoldDB" id="A0A1Z5S6I3"/>
<proteinExistence type="predicted"/>
<dbReference type="EMBL" id="CM000760">
    <property type="protein sequence ID" value="OQU91542.1"/>
    <property type="molecule type" value="Genomic_DNA"/>
</dbReference>
<dbReference type="InParanoid" id="A0A1Z5S6I3"/>
<name>A0A1Z5S6I3_SORBI</name>
<dbReference type="Proteomes" id="UP000000768">
    <property type="component" value="Chromosome 1"/>
</dbReference>
<sequence length="80" mass="8850">MASASPPWLRHCGPPHKLCQKRRALPAPSYNWPASGGQTDQTILRAIEFRKEPLGKSRTSCCCDNVSEYTTKGLPVFCSD</sequence>